<organism evidence="2 3">
    <name type="scientific">Lepraria finkii</name>
    <dbReference type="NCBI Taxonomy" id="1340010"/>
    <lineage>
        <taxon>Eukaryota</taxon>
        <taxon>Fungi</taxon>
        <taxon>Dikarya</taxon>
        <taxon>Ascomycota</taxon>
        <taxon>Pezizomycotina</taxon>
        <taxon>Lecanoromycetes</taxon>
        <taxon>OSLEUM clade</taxon>
        <taxon>Lecanoromycetidae</taxon>
        <taxon>Lecanorales</taxon>
        <taxon>Lecanorineae</taxon>
        <taxon>Stereocaulaceae</taxon>
        <taxon>Lepraria</taxon>
    </lineage>
</organism>
<comment type="caution">
    <text evidence="2">The sequence shown here is derived from an EMBL/GenBank/DDBJ whole genome shotgun (WGS) entry which is preliminary data.</text>
</comment>
<sequence length="59" mass="6198">MSREQPADQGNNETGMTSSNTAKCSTNNDVEPSSGQTALSDLEKGDHSAQALEKSNIVD</sequence>
<evidence type="ECO:0000256" key="1">
    <source>
        <dbReference type="SAM" id="MobiDB-lite"/>
    </source>
</evidence>
<dbReference type="EMBL" id="JBHFEH010000011">
    <property type="protein sequence ID" value="KAL2055393.1"/>
    <property type="molecule type" value="Genomic_DNA"/>
</dbReference>
<proteinExistence type="predicted"/>
<dbReference type="Proteomes" id="UP001590951">
    <property type="component" value="Unassembled WGS sequence"/>
</dbReference>
<evidence type="ECO:0000313" key="2">
    <source>
        <dbReference type="EMBL" id="KAL2055393.1"/>
    </source>
</evidence>
<name>A0ABR4BC24_9LECA</name>
<accession>A0ABR4BC24</accession>
<protein>
    <submittedName>
        <fullName evidence="2">Uncharacterized protein</fullName>
    </submittedName>
</protein>
<feature type="region of interest" description="Disordered" evidence="1">
    <location>
        <begin position="1"/>
        <end position="59"/>
    </location>
</feature>
<feature type="compositionally biased region" description="Polar residues" evidence="1">
    <location>
        <begin position="8"/>
        <end position="39"/>
    </location>
</feature>
<keyword evidence="3" id="KW-1185">Reference proteome</keyword>
<gene>
    <name evidence="2" type="ORF">ABVK25_004201</name>
</gene>
<reference evidence="2 3" key="1">
    <citation type="submission" date="2024-09" db="EMBL/GenBank/DDBJ databases">
        <title>Rethinking Asexuality: The Enigmatic Case of Functional Sexual Genes in Lepraria (Stereocaulaceae).</title>
        <authorList>
            <person name="Doellman M."/>
            <person name="Sun Y."/>
            <person name="Barcenas-Pena A."/>
            <person name="Lumbsch H.T."/>
            <person name="Grewe F."/>
        </authorList>
    </citation>
    <scope>NUCLEOTIDE SEQUENCE [LARGE SCALE GENOMIC DNA]</scope>
    <source>
        <strain evidence="2 3">Grewe 0041</strain>
    </source>
</reference>
<evidence type="ECO:0000313" key="3">
    <source>
        <dbReference type="Proteomes" id="UP001590951"/>
    </source>
</evidence>